<keyword evidence="4" id="KW-1185">Reference proteome</keyword>
<dbReference type="PRINTS" id="PR00081">
    <property type="entry name" value="GDHRDH"/>
</dbReference>
<dbReference type="Pfam" id="PF00106">
    <property type="entry name" value="adh_short"/>
    <property type="match status" value="1"/>
</dbReference>
<dbReference type="SUPFAM" id="SSF51735">
    <property type="entry name" value="NAD(P)-binding Rossmann-fold domains"/>
    <property type="match status" value="1"/>
</dbReference>
<comment type="similarity">
    <text evidence="1">Belongs to the short-chain dehydrogenases/reductases (SDR) family.</text>
</comment>
<comment type="caution">
    <text evidence="3">The sequence shown here is derived from an EMBL/GenBank/DDBJ whole genome shotgun (WGS) entry which is preliminary data.</text>
</comment>
<reference evidence="3 4" key="1">
    <citation type="submission" date="2023-04" db="EMBL/GenBank/DDBJ databases">
        <title>Colletotrichum tabacum stain YC1 causing leaf anthracnose on Nicotiana tabacum(L.) cv.</title>
        <authorList>
            <person name="Ji Z."/>
            <person name="Wang M."/>
            <person name="Zhang J."/>
            <person name="Wang N."/>
            <person name="Zhou Z."/>
        </authorList>
    </citation>
    <scope>NUCLEOTIDE SEQUENCE [LARGE SCALE GENOMIC DNA]</scope>
    <source>
        <strain evidence="3 4">YC1</strain>
    </source>
</reference>
<dbReference type="Gene3D" id="3.40.50.720">
    <property type="entry name" value="NAD(P)-binding Rossmann-like Domain"/>
    <property type="match status" value="1"/>
</dbReference>
<evidence type="ECO:0000256" key="1">
    <source>
        <dbReference type="ARBA" id="ARBA00006484"/>
    </source>
</evidence>
<dbReference type="InterPro" id="IPR002347">
    <property type="entry name" value="SDR_fam"/>
</dbReference>
<dbReference type="Proteomes" id="UP001327957">
    <property type="component" value="Unassembled WGS sequence"/>
</dbReference>
<dbReference type="GO" id="GO:0016491">
    <property type="term" value="F:oxidoreductase activity"/>
    <property type="evidence" value="ECO:0007669"/>
    <property type="project" value="UniProtKB-KW"/>
</dbReference>
<dbReference type="InterPro" id="IPR036291">
    <property type="entry name" value="NAD(P)-bd_dom_sf"/>
</dbReference>
<organism evidence="3 4">
    <name type="scientific">Colletotrichum tabaci</name>
    <dbReference type="NCBI Taxonomy" id="1209068"/>
    <lineage>
        <taxon>Eukaryota</taxon>
        <taxon>Fungi</taxon>
        <taxon>Dikarya</taxon>
        <taxon>Ascomycota</taxon>
        <taxon>Pezizomycotina</taxon>
        <taxon>Sordariomycetes</taxon>
        <taxon>Hypocreomycetidae</taxon>
        <taxon>Glomerellales</taxon>
        <taxon>Glomerellaceae</taxon>
        <taxon>Colletotrichum</taxon>
        <taxon>Colletotrichum destructivum species complex</taxon>
    </lineage>
</organism>
<dbReference type="PANTHER" id="PTHR24321">
    <property type="entry name" value="DEHYDROGENASES, SHORT CHAIN"/>
    <property type="match status" value="1"/>
</dbReference>
<dbReference type="CDD" id="cd05233">
    <property type="entry name" value="SDR_c"/>
    <property type="match status" value="1"/>
</dbReference>
<dbReference type="PANTHER" id="PTHR24321:SF8">
    <property type="entry name" value="ESTRADIOL 17-BETA-DEHYDROGENASE 8-RELATED"/>
    <property type="match status" value="1"/>
</dbReference>
<evidence type="ECO:0000313" key="4">
    <source>
        <dbReference type="Proteomes" id="UP001327957"/>
    </source>
</evidence>
<keyword evidence="2" id="KW-0560">Oxidoreductase</keyword>
<dbReference type="EMBL" id="JASAOK010000018">
    <property type="protein sequence ID" value="KAK6222483.1"/>
    <property type="molecule type" value="Genomic_DNA"/>
</dbReference>
<protein>
    <submittedName>
        <fullName evidence="3">Uncharacterized protein</fullName>
    </submittedName>
</protein>
<gene>
    <name evidence="3" type="ORF">QIS74_04185</name>
</gene>
<name>A0AAV9TJ00_9PEZI</name>
<accession>A0AAV9TJ00</accession>
<evidence type="ECO:0000313" key="3">
    <source>
        <dbReference type="EMBL" id="KAK6222483.1"/>
    </source>
</evidence>
<evidence type="ECO:0000256" key="2">
    <source>
        <dbReference type="ARBA" id="ARBA00023002"/>
    </source>
</evidence>
<dbReference type="AlphaFoldDB" id="A0AAV9TJ00"/>
<sequence length="197" mass="20548">MSSFQGQVIAITGAASGIGLAVAKHLATMGAELSLTDSSRNALEEAANSIAAEFGQDRLFHHVADVRDAAAVHVWIEKTVNVFGRLDGAVNAAGAHPVESGTQPIWDISDENWQFAQNVNVKGIFNCVRAQMKYLVGADVQSRSSSPSIMVFGSTSSLTSGANVSAYATSKHAVVGITRAATMDAAPYGIRVNAVCP</sequence>
<proteinExistence type="inferred from homology"/>